<accession>A0A481ZC62</accession>
<gene>
    <name evidence="2" type="ORF">LCPAC401_03480</name>
</gene>
<name>A0A481ZC62_9VIRU</name>
<dbReference type="EMBL" id="MK500580">
    <property type="protein sequence ID" value="QBK92710.1"/>
    <property type="molecule type" value="Genomic_DNA"/>
</dbReference>
<proteinExistence type="predicted"/>
<feature type="region of interest" description="Disordered" evidence="1">
    <location>
        <begin position="301"/>
        <end position="361"/>
    </location>
</feature>
<evidence type="ECO:0000256" key="1">
    <source>
        <dbReference type="SAM" id="MobiDB-lite"/>
    </source>
</evidence>
<evidence type="ECO:0000313" key="2">
    <source>
        <dbReference type="EMBL" id="QBK92710.1"/>
    </source>
</evidence>
<protein>
    <submittedName>
        <fullName evidence="2">Uncharacterized protein</fullName>
    </submittedName>
</protein>
<organism evidence="2">
    <name type="scientific">Pithovirus LCPAC401</name>
    <dbReference type="NCBI Taxonomy" id="2506595"/>
    <lineage>
        <taxon>Viruses</taxon>
        <taxon>Pithoviruses</taxon>
    </lineage>
</organism>
<sequence length="361" mass="41754">MKSTYAVRDQTKRTVKESTSFKNTFSEIFKLCRSIEKKYNKYNTIDSKDSTELINLNLYEKVWNHPENDPDIHRIWIRDIFIANKKNITKSSNKDAWLRDPTKKNIIIYGGESHDSKPYRIDLCHFYKRACIISARLKREEDEENEIYSFDEIRLPMRNSNIKFRYWLYKCIAFIVTDEKDKKSIKKQLSLIRSSLGIGLSKGEGGGSALQNIMKVAKNVVGQNNLSSISKSVYKNLKDMQVDGTNPDKIGDVIAQTVKSPGFKDMVSTMTNNAKDASIVEEMEVIARDFCPEVSEIIAKEEEFEKAKKDETEKLKEDTNKSDETEKLKEDTNKSDETEKLKEDTNKSDETEKLKEDTNEL</sequence>
<reference evidence="2" key="1">
    <citation type="journal article" date="2019" name="MBio">
        <title>Virus Genomes from Deep Sea Sediments Expand the Ocean Megavirome and Support Independent Origins of Viral Gigantism.</title>
        <authorList>
            <person name="Backstrom D."/>
            <person name="Yutin N."/>
            <person name="Jorgensen S.L."/>
            <person name="Dharamshi J."/>
            <person name="Homa F."/>
            <person name="Zaremba-Niedwiedzka K."/>
            <person name="Spang A."/>
            <person name="Wolf Y.I."/>
            <person name="Koonin E.V."/>
            <person name="Ettema T.J."/>
        </authorList>
    </citation>
    <scope>NUCLEOTIDE SEQUENCE</scope>
</reference>